<evidence type="ECO:0000313" key="3">
    <source>
        <dbReference type="Proteomes" id="UP000323521"/>
    </source>
</evidence>
<accession>A0A3G1KUY6</accession>
<dbReference type="PANTHER" id="PTHR33295">
    <property type="entry name" value="ATPASE"/>
    <property type="match status" value="1"/>
</dbReference>
<reference evidence="2 3" key="1">
    <citation type="submission" date="2016-10" db="EMBL/GenBank/DDBJ databases">
        <title>Complete Genome Sequence of Peptococcaceae strain DCMF.</title>
        <authorList>
            <person name="Edwards R.J."/>
            <person name="Holland S.I."/>
            <person name="Deshpande N.P."/>
            <person name="Wong Y.K."/>
            <person name="Ertan H."/>
            <person name="Manefield M."/>
            <person name="Russell T.L."/>
            <person name="Lee M.J."/>
        </authorList>
    </citation>
    <scope>NUCLEOTIDE SEQUENCE [LARGE SCALE GENOMIC DNA]</scope>
    <source>
        <strain evidence="2 3">DCMF</strain>
    </source>
</reference>
<sequence>MIKVLTGIRRSGKSAILLMLKEELRQRGISDENILYINFESMEYTEIDNAKSLYAFVKSKISKNLKYYFLFDEIQEVKNWEKAINSFMVDYKCRVSQGTVP</sequence>
<organism evidence="2 3">
    <name type="scientific">Formimonas warabiya</name>
    <dbReference type="NCBI Taxonomy" id="1761012"/>
    <lineage>
        <taxon>Bacteria</taxon>
        <taxon>Bacillati</taxon>
        <taxon>Bacillota</taxon>
        <taxon>Clostridia</taxon>
        <taxon>Eubacteriales</taxon>
        <taxon>Peptococcaceae</taxon>
        <taxon>Candidatus Formimonas</taxon>
    </lineage>
</organism>
<dbReference type="Pfam" id="PF13173">
    <property type="entry name" value="AAA_14"/>
    <property type="match status" value="1"/>
</dbReference>
<dbReference type="EMBL" id="CP017634">
    <property type="protein sequence ID" value="ATW26323.1"/>
    <property type="molecule type" value="Genomic_DNA"/>
</dbReference>
<proteinExistence type="predicted"/>
<dbReference type="InterPro" id="IPR041682">
    <property type="entry name" value="AAA_14"/>
</dbReference>
<evidence type="ECO:0000313" key="2">
    <source>
        <dbReference type="EMBL" id="ATW26323.1"/>
    </source>
</evidence>
<dbReference type="InterPro" id="IPR027417">
    <property type="entry name" value="P-loop_NTPase"/>
</dbReference>
<dbReference type="Proteomes" id="UP000323521">
    <property type="component" value="Chromosome"/>
</dbReference>
<dbReference type="SUPFAM" id="SSF52540">
    <property type="entry name" value="P-loop containing nucleoside triphosphate hydrolases"/>
    <property type="match status" value="1"/>
</dbReference>
<dbReference type="KEGG" id="fwa:DCMF_17530"/>
<name>A0A3G1KUY6_FORW1</name>
<feature type="domain" description="AAA" evidence="1">
    <location>
        <begin position="2"/>
        <end position="91"/>
    </location>
</feature>
<protein>
    <recommendedName>
        <fullName evidence="1">AAA domain-containing protein</fullName>
    </recommendedName>
</protein>
<keyword evidence="3" id="KW-1185">Reference proteome</keyword>
<evidence type="ECO:0000259" key="1">
    <source>
        <dbReference type="Pfam" id="PF13173"/>
    </source>
</evidence>
<gene>
    <name evidence="2" type="ORF">DCMF_17530</name>
</gene>
<dbReference type="AlphaFoldDB" id="A0A3G1KUY6"/>
<dbReference type="Gene3D" id="3.40.50.300">
    <property type="entry name" value="P-loop containing nucleotide triphosphate hydrolases"/>
    <property type="match status" value="1"/>
</dbReference>
<dbReference type="PANTHER" id="PTHR33295:SF20">
    <property type="entry name" value="ATPASE"/>
    <property type="match status" value="1"/>
</dbReference>